<name>A0AAP2ABM4_LELAM</name>
<organism evidence="2 3">
    <name type="scientific">Lelliottia amnigena</name>
    <name type="common">Enterobacter amnigenus</name>
    <dbReference type="NCBI Taxonomy" id="61646"/>
    <lineage>
        <taxon>Bacteria</taxon>
        <taxon>Pseudomonadati</taxon>
        <taxon>Pseudomonadota</taxon>
        <taxon>Gammaproteobacteria</taxon>
        <taxon>Enterobacterales</taxon>
        <taxon>Enterobacteriaceae</taxon>
        <taxon>Lelliottia</taxon>
    </lineage>
</organism>
<feature type="signal peptide" evidence="1">
    <location>
        <begin position="1"/>
        <end position="21"/>
    </location>
</feature>
<dbReference type="EMBL" id="JAENMS010000002">
    <property type="protein sequence ID" value="MBL5933948.1"/>
    <property type="molecule type" value="Genomic_DNA"/>
</dbReference>
<evidence type="ECO:0000256" key="1">
    <source>
        <dbReference type="SAM" id="SignalP"/>
    </source>
</evidence>
<evidence type="ECO:0000313" key="2">
    <source>
        <dbReference type="EMBL" id="MBL5933948.1"/>
    </source>
</evidence>
<dbReference type="Proteomes" id="UP000653275">
    <property type="component" value="Unassembled WGS sequence"/>
</dbReference>
<dbReference type="AlphaFoldDB" id="A0AAP2ABM4"/>
<evidence type="ECO:0008006" key="4">
    <source>
        <dbReference type="Google" id="ProtNLM"/>
    </source>
</evidence>
<sequence length="144" mass="16019">MKKRLIALMSLAAIIVAPAHAIDAKYRAKLERSGCTQLTEADGSCDIHKTKAQNQAAHPQSQVDVTPYIGTWQMFDANGQRLLKLVVREKGYLFDGKPIETANAPFITDKGELYLVFRTRSIALKPDGYGEWHSPTGQGYLTRQ</sequence>
<accession>A0AAP2ABM4</accession>
<evidence type="ECO:0000313" key="3">
    <source>
        <dbReference type="Proteomes" id="UP000653275"/>
    </source>
</evidence>
<protein>
    <recommendedName>
        <fullName evidence="4">Lipoprotein</fullName>
    </recommendedName>
</protein>
<gene>
    <name evidence="2" type="ORF">I7V27_05665</name>
</gene>
<dbReference type="RefSeq" id="WP_202665453.1">
    <property type="nucleotide sequence ID" value="NZ_JAENMR010000002.1"/>
</dbReference>
<keyword evidence="1" id="KW-0732">Signal</keyword>
<feature type="chain" id="PRO_5043007353" description="Lipoprotein" evidence="1">
    <location>
        <begin position="22"/>
        <end position="144"/>
    </location>
</feature>
<comment type="caution">
    <text evidence="2">The sequence shown here is derived from an EMBL/GenBank/DDBJ whole genome shotgun (WGS) entry which is preliminary data.</text>
</comment>
<reference evidence="2" key="1">
    <citation type="submission" date="2020-12" db="EMBL/GenBank/DDBJ databases">
        <title>Draft genome sequence of Enterobacter spp., Lelliottia spp. and Serratia spp. isolated from drinking water reservoirs and lakes.</title>
        <authorList>
            <person name="Reitter C."/>
            <person name="Neuhaus K."/>
            <person name="Huegler M."/>
        </authorList>
    </citation>
    <scope>NUCLEOTIDE SEQUENCE</scope>
    <source>
        <strain evidence="2">TZW15</strain>
    </source>
</reference>
<proteinExistence type="predicted"/>